<dbReference type="PROSITE" id="PS00028">
    <property type="entry name" value="ZINC_FINGER_C2H2_1"/>
    <property type="match status" value="7"/>
</dbReference>
<organism evidence="13 14">
    <name type="scientific">Anopheles epiroticus</name>
    <dbReference type="NCBI Taxonomy" id="199890"/>
    <lineage>
        <taxon>Eukaryota</taxon>
        <taxon>Metazoa</taxon>
        <taxon>Ecdysozoa</taxon>
        <taxon>Arthropoda</taxon>
        <taxon>Hexapoda</taxon>
        <taxon>Insecta</taxon>
        <taxon>Pterygota</taxon>
        <taxon>Neoptera</taxon>
        <taxon>Endopterygota</taxon>
        <taxon>Diptera</taxon>
        <taxon>Nematocera</taxon>
        <taxon>Culicoidea</taxon>
        <taxon>Culicidae</taxon>
        <taxon>Anophelinae</taxon>
        <taxon>Anopheles</taxon>
    </lineage>
</organism>
<dbReference type="Proteomes" id="UP000075885">
    <property type="component" value="Unassembled WGS sequence"/>
</dbReference>
<evidence type="ECO:0000256" key="7">
    <source>
        <dbReference type="ARBA" id="ARBA00023125"/>
    </source>
</evidence>
<dbReference type="PANTHER" id="PTHR24384">
    <property type="entry name" value="FINGER PUTATIVE TRANSCRIPTION FACTOR FAMILY-RELATED"/>
    <property type="match status" value="1"/>
</dbReference>
<evidence type="ECO:0000259" key="12">
    <source>
        <dbReference type="PROSITE" id="PS50157"/>
    </source>
</evidence>
<dbReference type="Pfam" id="PF00096">
    <property type="entry name" value="zf-C2H2"/>
    <property type="match status" value="2"/>
</dbReference>
<dbReference type="GO" id="GO:0005634">
    <property type="term" value="C:nucleus"/>
    <property type="evidence" value="ECO:0007669"/>
    <property type="project" value="UniProtKB-SubCell"/>
</dbReference>
<feature type="compositionally biased region" description="Basic and acidic residues" evidence="11">
    <location>
        <begin position="389"/>
        <end position="401"/>
    </location>
</feature>
<reference evidence="14" key="1">
    <citation type="submission" date="2013-03" db="EMBL/GenBank/DDBJ databases">
        <title>The Genome Sequence of Anopheles epiroticus epiroticus2.</title>
        <authorList>
            <consortium name="The Broad Institute Genomics Platform"/>
            <person name="Neafsey D.E."/>
            <person name="Howell P."/>
            <person name="Walker B."/>
            <person name="Young S.K."/>
            <person name="Zeng Q."/>
            <person name="Gargeya S."/>
            <person name="Fitzgerald M."/>
            <person name="Haas B."/>
            <person name="Abouelleil A."/>
            <person name="Allen A.W."/>
            <person name="Alvarado L."/>
            <person name="Arachchi H.M."/>
            <person name="Berlin A.M."/>
            <person name="Chapman S.B."/>
            <person name="Gainer-Dewar J."/>
            <person name="Goldberg J."/>
            <person name="Griggs A."/>
            <person name="Gujja S."/>
            <person name="Hansen M."/>
            <person name="Howarth C."/>
            <person name="Imamovic A."/>
            <person name="Ireland A."/>
            <person name="Larimer J."/>
            <person name="McCowan C."/>
            <person name="Murphy C."/>
            <person name="Pearson M."/>
            <person name="Poon T.W."/>
            <person name="Priest M."/>
            <person name="Roberts A."/>
            <person name="Saif S."/>
            <person name="Shea T."/>
            <person name="Sisk P."/>
            <person name="Sykes S."/>
            <person name="Wortman J."/>
            <person name="Nusbaum C."/>
            <person name="Birren B."/>
        </authorList>
    </citation>
    <scope>NUCLEOTIDE SEQUENCE [LARGE SCALE GENOMIC DNA]</scope>
    <source>
        <strain evidence="14">Epiroticus2</strain>
    </source>
</reference>
<protein>
    <recommendedName>
        <fullName evidence="12">C2H2-type domain-containing protein</fullName>
    </recommendedName>
</protein>
<dbReference type="SUPFAM" id="SSF57667">
    <property type="entry name" value="beta-beta-alpha zinc fingers"/>
    <property type="match status" value="2"/>
</dbReference>
<feature type="region of interest" description="Disordered" evidence="11">
    <location>
        <begin position="601"/>
        <end position="620"/>
    </location>
</feature>
<feature type="compositionally biased region" description="Low complexity" evidence="11">
    <location>
        <begin position="187"/>
        <end position="201"/>
    </location>
</feature>
<accession>A0A182P8A3</accession>
<feature type="region of interest" description="Disordered" evidence="11">
    <location>
        <begin position="117"/>
        <end position="202"/>
    </location>
</feature>
<feature type="compositionally biased region" description="Pro residues" evidence="11">
    <location>
        <begin position="226"/>
        <end position="236"/>
    </location>
</feature>
<evidence type="ECO:0000313" key="14">
    <source>
        <dbReference type="Proteomes" id="UP000075885"/>
    </source>
</evidence>
<evidence type="ECO:0000256" key="11">
    <source>
        <dbReference type="SAM" id="MobiDB-lite"/>
    </source>
</evidence>
<feature type="domain" description="C2H2-type" evidence="12">
    <location>
        <begin position="310"/>
        <end position="337"/>
    </location>
</feature>
<feature type="region of interest" description="Disordered" evidence="11">
    <location>
        <begin position="381"/>
        <end position="420"/>
    </location>
</feature>
<evidence type="ECO:0000313" key="13">
    <source>
        <dbReference type="EnsemblMetazoa" id="AEPI003156-PA"/>
    </source>
</evidence>
<comment type="subcellular location">
    <subcellularLocation>
        <location evidence="1">Nucleus</location>
    </subcellularLocation>
</comment>
<evidence type="ECO:0000256" key="9">
    <source>
        <dbReference type="ARBA" id="ARBA00023242"/>
    </source>
</evidence>
<dbReference type="VEuPathDB" id="VectorBase:AEPI003156"/>
<feature type="compositionally biased region" description="Low complexity" evidence="11">
    <location>
        <begin position="155"/>
        <end position="165"/>
    </location>
</feature>
<feature type="region of interest" description="Disordered" evidence="11">
    <location>
        <begin position="223"/>
        <end position="270"/>
    </location>
</feature>
<dbReference type="EnsemblMetazoa" id="AEPI003156-RA">
    <property type="protein sequence ID" value="AEPI003156-PA"/>
    <property type="gene ID" value="AEPI003156"/>
</dbReference>
<evidence type="ECO:0000256" key="1">
    <source>
        <dbReference type="ARBA" id="ARBA00004123"/>
    </source>
</evidence>
<keyword evidence="4 10" id="KW-0863">Zinc-finger</keyword>
<reference evidence="13" key="2">
    <citation type="submission" date="2020-05" db="UniProtKB">
        <authorList>
            <consortium name="EnsemblMetazoa"/>
        </authorList>
    </citation>
    <scope>IDENTIFICATION</scope>
    <source>
        <strain evidence="13">Epiroticus2</strain>
    </source>
</reference>
<feature type="domain" description="C2H2-type" evidence="12">
    <location>
        <begin position="461"/>
        <end position="488"/>
    </location>
</feature>
<feature type="domain" description="C2H2-type" evidence="12">
    <location>
        <begin position="428"/>
        <end position="455"/>
    </location>
</feature>
<dbReference type="GO" id="GO:0000978">
    <property type="term" value="F:RNA polymerase II cis-regulatory region sequence-specific DNA binding"/>
    <property type="evidence" value="ECO:0007669"/>
    <property type="project" value="TreeGrafter"/>
</dbReference>
<keyword evidence="2" id="KW-0479">Metal-binding</keyword>
<dbReference type="InterPro" id="IPR036236">
    <property type="entry name" value="Znf_C2H2_sf"/>
</dbReference>
<dbReference type="Gene3D" id="3.30.160.60">
    <property type="entry name" value="Classic Zinc Finger"/>
    <property type="match status" value="2"/>
</dbReference>
<keyword evidence="5" id="KW-0862">Zinc</keyword>
<name>A0A182P8A3_9DIPT</name>
<keyword evidence="9" id="KW-0539">Nucleus</keyword>
<evidence type="ECO:0000256" key="6">
    <source>
        <dbReference type="ARBA" id="ARBA00023015"/>
    </source>
</evidence>
<dbReference type="GO" id="GO:0000981">
    <property type="term" value="F:DNA-binding transcription factor activity, RNA polymerase II-specific"/>
    <property type="evidence" value="ECO:0007669"/>
    <property type="project" value="TreeGrafter"/>
</dbReference>
<evidence type="ECO:0000256" key="3">
    <source>
        <dbReference type="ARBA" id="ARBA00022737"/>
    </source>
</evidence>
<proteinExistence type="predicted"/>
<keyword evidence="6" id="KW-0805">Transcription regulation</keyword>
<dbReference type="InterPro" id="IPR050752">
    <property type="entry name" value="C2H2-ZF_domain"/>
</dbReference>
<keyword evidence="8" id="KW-0804">Transcription</keyword>
<dbReference type="STRING" id="199890.A0A182P8A3"/>
<evidence type="ECO:0000256" key="5">
    <source>
        <dbReference type="ARBA" id="ARBA00022833"/>
    </source>
</evidence>
<keyword evidence="14" id="KW-1185">Reference proteome</keyword>
<feature type="domain" description="C2H2-type" evidence="12">
    <location>
        <begin position="508"/>
        <end position="535"/>
    </location>
</feature>
<dbReference type="SMART" id="SM00355">
    <property type="entry name" value="ZnF_C2H2"/>
    <property type="match status" value="7"/>
</dbReference>
<dbReference type="Pfam" id="PF13912">
    <property type="entry name" value="zf-C2H2_6"/>
    <property type="match status" value="1"/>
</dbReference>
<dbReference type="PROSITE" id="PS50157">
    <property type="entry name" value="ZINC_FINGER_C2H2_2"/>
    <property type="match status" value="5"/>
</dbReference>
<evidence type="ECO:0000256" key="4">
    <source>
        <dbReference type="ARBA" id="ARBA00022771"/>
    </source>
</evidence>
<dbReference type="AlphaFoldDB" id="A0A182P8A3"/>
<dbReference type="PANTHER" id="PTHR24384:SF189">
    <property type="entry name" value="C2H2-TYPE DOMAIN-CONTAINING PROTEIN-RELATED"/>
    <property type="match status" value="1"/>
</dbReference>
<feature type="domain" description="C2H2-type" evidence="12">
    <location>
        <begin position="278"/>
        <end position="305"/>
    </location>
</feature>
<dbReference type="InterPro" id="IPR013087">
    <property type="entry name" value="Znf_C2H2_type"/>
</dbReference>
<keyword evidence="3" id="KW-0677">Repeat</keyword>
<keyword evidence="7" id="KW-0238">DNA-binding</keyword>
<sequence length="706" mass="80283">MEYNNTFNKPYCGISQPIPPAPPGSSGYFPANDTTPTFLKVPNPTYIKQEVGTVSGESVIHGGTVTPPVNYSQHQHYGVANYAESGDTEKPLFYRKTFEMPYLQNPYLQPQLHQYAQHPHPLHPNHHNQQQQQQQPTPPPHHHNHQLPHIPTISHLQQIHHQQPPLTVPSDMHSPQQLGSDHLQRPQQQQQQQEQQQQQQQPSFHEYFDHLDPSSMEPYAYVLQKPLPPPAPPLQPQPIQSSETPSPMPTSFPVETTSPSVAPSPYEAREPMGEKVRFKCETCPKTFDTRVKLDKHNRTHAATGGAQAEFKCRMCDKTFRTKSTLICHEKVHGENGTFNQKCQLQYHEKLQEEHTIACDHCEKVFCYKASHKEHMFKVHFPRPKKEHQKRTNDHPQSDGDGKTGGGDGPPGNAIATSAGNGNHGRNKFKCTVCDRRFYYKRALEMHMGVHDASLDVNVLHFSCNYCPDTFTQEESLQKHEAQHVADGTTDFLQNMKALEQSEQSDGGFRCPLCFKRYDDQQALREHHKTHLCALPDCGKCTAAQSDLFDLTRSTYNESEDMQATACNVCHRVLPTFEAYQNHFHYHTARPNKLHHHGEVFHHQEADRPQERRAERSAESSNLHKEIVTGVALCMCDNYLSLTTIYDNGGSVRANDLNRANHNGRHVRVKIRPRVGKNLGGVVDQCEASGKLIKRYQHQADEQSLTC</sequence>
<evidence type="ECO:0000256" key="2">
    <source>
        <dbReference type="ARBA" id="ARBA00022723"/>
    </source>
</evidence>
<dbReference type="GO" id="GO:0008270">
    <property type="term" value="F:zinc ion binding"/>
    <property type="evidence" value="ECO:0007669"/>
    <property type="project" value="UniProtKB-KW"/>
</dbReference>
<evidence type="ECO:0000256" key="8">
    <source>
        <dbReference type="ARBA" id="ARBA00023163"/>
    </source>
</evidence>
<evidence type="ECO:0000256" key="10">
    <source>
        <dbReference type="PROSITE-ProRule" id="PRU00042"/>
    </source>
</evidence>